<protein>
    <submittedName>
        <fullName evidence="1">Uncharacterized protein</fullName>
    </submittedName>
</protein>
<keyword evidence="2" id="KW-1185">Reference proteome</keyword>
<evidence type="ECO:0000313" key="1">
    <source>
        <dbReference type="EMBL" id="QGW78484.1"/>
    </source>
</evidence>
<proteinExistence type="predicted"/>
<accession>A0A6I6HA09</accession>
<dbReference type="EMBL" id="CP046621">
    <property type="protein sequence ID" value="QGW78484.1"/>
    <property type="molecule type" value="Genomic_DNA"/>
</dbReference>
<reference evidence="1" key="1">
    <citation type="submission" date="2019-12" db="EMBL/GenBank/DDBJ databases">
        <title>Hybrid Genome Assemblies of two High G+C Isolates from Undergraduate Microbiology Courses.</title>
        <authorList>
            <person name="Ne Ville C.J."/>
            <person name="Enright D."/>
            <person name="Hernandez I."/>
            <person name="Dodsworth J."/>
            <person name="Orwin P.M."/>
        </authorList>
    </citation>
    <scope>NUCLEOTIDE SEQUENCE [LARGE SCALE GENOMIC DNA]</scope>
    <source>
        <strain evidence="1">Neo</strain>
    </source>
</reference>
<dbReference type="Proteomes" id="UP000426235">
    <property type="component" value="Chromosome"/>
</dbReference>
<dbReference type="AlphaFoldDB" id="A0A6I6HA09"/>
<sequence length="122" mass="13852">MNTQPLANLELLFAFEEWAEPRGYDLSQAHEEGGFLNMETRNAWLGFEAAHGPAGCRPSGQQLYAHLKKSSEYAHQTDKLFEVRVDKAPYDDYVVHGGPGGVYRLRDVNFYVIEDGKQYRLG</sequence>
<name>A0A6I6HA09_9PSED</name>
<evidence type="ECO:0000313" key="2">
    <source>
        <dbReference type="Proteomes" id="UP000426235"/>
    </source>
</evidence>
<dbReference type="RefSeq" id="WP_157193352.1">
    <property type="nucleotide sequence ID" value="NZ_CP046621.1"/>
</dbReference>
<organism evidence="1 2">
    <name type="scientific">Pseudomonas alkylphenolica</name>
    <dbReference type="NCBI Taxonomy" id="237609"/>
    <lineage>
        <taxon>Bacteria</taxon>
        <taxon>Pseudomonadati</taxon>
        <taxon>Pseudomonadota</taxon>
        <taxon>Gammaproteobacteria</taxon>
        <taxon>Pseudomonadales</taxon>
        <taxon>Pseudomonadaceae</taxon>
        <taxon>Pseudomonas</taxon>
    </lineage>
</organism>
<gene>
    <name evidence="1" type="ORF">GPJ81_17945</name>
</gene>